<dbReference type="Proteomes" id="UP001062223">
    <property type="component" value="Chromosome"/>
</dbReference>
<dbReference type="EMBL" id="CP106879">
    <property type="protein sequence ID" value="UYC82079.1"/>
    <property type="molecule type" value="Genomic_DNA"/>
</dbReference>
<evidence type="ECO:0000313" key="1">
    <source>
        <dbReference type="EMBL" id="UYC82079.1"/>
    </source>
</evidence>
<dbReference type="KEGG" id="cpoi:OE229_06340"/>
<evidence type="ECO:0000313" key="2">
    <source>
        <dbReference type="Proteomes" id="UP001062223"/>
    </source>
</evidence>
<reference evidence="1" key="1">
    <citation type="submission" date="2022-09" db="EMBL/GenBank/DDBJ databases">
        <title>Taxonomy of Curtobacterium flaccumfaciens.</title>
        <authorList>
            <person name="Osdaghi E."/>
            <person name="Taghavi S.M."/>
            <person name="Hamidizade M."/>
            <person name="Abachi H."/>
            <person name="Fazliarab A."/>
            <person name="Baeyen S."/>
            <person name="Portier P."/>
            <person name="Van Vaerenbergh J."/>
            <person name="Jacques M.-A."/>
        </authorList>
    </citation>
    <scope>NUCLEOTIDE SEQUENCE</scope>
    <source>
        <strain evidence="1">AGQB46</strain>
    </source>
</reference>
<organism evidence="1 2">
    <name type="scientific">Curtobacterium poinsettiae</name>
    <dbReference type="NCBI Taxonomy" id="159612"/>
    <lineage>
        <taxon>Bacteria</taxon>
        <taxon>Bacillati</taxon>
        <taxon>Actinomycetota</taxon>
        <taxon>Actinomycetes</taxon>
        <taxon>Micrococcales</taxon>
        <taxon>Microbacteriaceae</taxon>
        <taxon>Curtobacterium</taxon>
    </lineage>
</organism>
<sequence>MALAAMGGAGEDFLPSFDLVVRRRDDGAEVLRTRAGDADQAERLLETVERDLDEKDVTTFVSEWRVVER</sequence>
<dbReference type="RefSeq" id="WP_209133214.1">
    <property type="nucleotide sequence ID" value="NZ_CP106879.1"/>
</dbReference>
<name>A0A9Q9PAE9_9MICO</name>
<accession>A0A9Q9PAE9</accession>
<proteinExistence type="predicted"/>
<dbReference type="AlphaFoldDB" id="A0A9Q9PAE9"/>
<protein>
    <submittedName>
        <fullName evidence="1">Uncharacterized protein</fullName>
    </submittedName>
</protein>
<gene>
    <name evidence="1" type="ORF">OE229_06340</name>
</gene>